<proteinExistence type="predicted"/>
<evidence type="ECO:0000256" key="1">
    <source>
        <dbReference type="SAM" id="MobiDB-lite"/>
    </source>
</evidence>
<dbReference type="RefSeq" id="WP_019235710.1">
    <property type="nucleotide sequence ID" value="NZ_CAAAHR010000141.1"/>
</dbReference>
<dbReference type="GeneID" id="98065364"/>
<dbReference type="AlphaFoldDB" id="A0AAX0WUF8"/>
<feature type="region of interest" description="Disordered" evidence="1">
    <location>
        <begin position="1"/>
        <end position="41"/>
    </location>
</feature>
<sequence length="41" mass="4752">MGKQYRDAGTGKYVKKEYADKHPKTTVSETNRKPSNKPKKR</sequence>
<gene>
    <name evidence="2" type="ORF">A6J39_014165</name>
</gene>
<evidence type="ECO:0000313" key="2">
    <source>
        <dbReference type="EMBL" id="PNL62267.1"/>
    </source>
</evidence>
<protein>
    <submittedName>
        <fullName evidence="2">Multidrug transporter</fullName>
    </submittedName>
</protein>
<organism evidence="2 3">
    <name type="scientific">Legionella anisa</name>
    <dbReference type="NCBI Taxonomy" id="28082"/>
    <lineage>
        <taxon>Bacteria</taxon>
        <taxon>Pseudomonadati</taxon>
        <taxon>Pseudomonadota</taxon>
        <taxon>Gammaproteobacteria</taxon>
        <taxon>Legionellales</taxon>
        <taxon>Legionellaceae</taxon>
        <taxon>Legionella</taxon>
    </lineage>
</organism>
<dbReference type="Proteomes" id="UP000192511">
    <property type="component" value="Unassembled WGS sequence"/>
</dbReference>
<keyword evidence="3" id="KW-1185">Reference proteome</keyword>
<feature type="compositionally biased region" description="Basic and acidic residues" evidence="1">
    <location>
        <begin position="14"/>
        <end position="23"/>
    </location>
</feature>
<accession>A0AAX0WUF8</accession>
<name>A0AAX0WUF8_9GAMM</name>
<dbReference type="EMBL" id="NBTX02000004">
    <property type="protein sequence ID" value="PNL62267.1"/>
    <property type="molecule type" value="Genomic_DNA"/>
</dbReference>
<reference evidence="2" key="1">
    <citation type="submission" date="2017-12" db="EMBL/GenBank/DDBJ databases">
        <title>FDA dAtabase for Regulatory Grade micrObial Sequences (FDA-ARGOS): Supporting development and validation of Infectious Disease Dx tests.</title>
        <authorList>
            <person name="Kerrigan L."/>
            <person name="Tallon L.J."/>
            <person name="Sadzewicz L."/>
            <person name="Sengamalay N."/>
            <person name="Ott S."/>
            <person name="Godinez A."/>
            <person name="Nagaraj S."/>
            <person name="Vavikolanu K."/>
            <person name="Vyas G."/>
            <person name="Nadendla S."/>
            <person name="Aluvathingal J."/>
            <person name="Sichtig H."/>
        </authorList>
    </citation>
    <scope>NUCLEOTIDE SEQUENCE [LARGE SCALE GENOMIC DNA]</scope>
    <source>
        <strain evidence="2">FDAARGOS_200</strain>
    </source>
</reference>
<comment type="caution">
    <text evidence="2">The sequence shown here is derived from an EMBL/GenBank/DDBJ whole genome shotgun (WGS) entry which is preliminary data.</text>
</comment>
<evidence type="ECO:0000313" key="3">
    <source>
        <dbReference type="Proteomes" id="UP000192511"/>
    </source>
</evidence>